<protein>
    <recommendedName>
        <fullName evidence="4">Secreted protein</fullName>
    </recommendedName>
</protein>
<keyword evidence="1" id="KW-0732">Signal</keyword>
<sequence length="247" mass="28025">MNAWILGFGIFCAWAILHIQGKSYESVGSWDDDIRNTFNQFKTYVEGKAQDLSADVNSTEKRLVKMADTFMHQAEENIKSLRQGAMKDIDVLKNKLPTKCYQQAAKELAQAEKDSLSDLFACKNMSKAYKDIAQIGLKTLLILGDIGKDTEIIIEGILCAETGMEGLYCLLARIGELIKNIFIQWPEARAYLRDMMTLGKDFQNQMNSCLDRKEHQAMEKRVMMALIQFTKCGEKSFPTSYKGVKMV</sequence>
<feature type="signal peptide" evidence="1">
    <location>
        <begin position="1"/>
        <end position="21"/>
    </location>
</feature>
<evidence type="ECO:0000256" key="1">
    <source>
        <dbReference type="SAM" id="SignalP"/>
    </source>
</evidence>
<dbReference type="Proteomes" id="UP001307889">
    <property type="component" value="Chromosome 10"/>
</dbReference>
<accession>A0ABN7B445</accession>
<dbReference type="EMBL" id="AP028918">
    <property type="protein sequence ID" value="BES99178.1"/>
    <property type="molecule type" value="Genomic_DNA"/>
</dbReference>
<feature type="chain" id="PRO_5045390690" description="Secreted protein" evidence="1">
    <location>
        <begin position="22"/>
        <end position="247"/>
    </location>
</feature>
<evidence type="ECO:0000313" key="2">
    <source>
        <dbReference type="EMBL" id="BES99178.1"/>
    </source>
</evidence>
<keyword evidence="3" id="KW-1185">Reference proteome</keyword>
<gene>
    <name evidence="2" type="ORF">NTJ_11995</name>
</gene>
<evidence type="ECO:0000313" key="3">
    <source>
        <dbReference type="Proteomes" id="UP001307889"/>
    </source>
</evidence>
<name>A0ABN7B445_9HEMI</name>
<evidence type="ECO:0008006" key="4">
    <source>
        <dbReference type="Google" id="ProtNLM"/>
    </source>
</evidence>
<reference evidence="2 3" key="1">
    <citation type="submission" date="2023-09" db="EMBL/GenBank/DDBJ databases">
        <title>Nesidiocoris tenuis whole genome shotgun sequence.</title>
        <authorList>
            <person name="Shibata T."/>
            <person name="Shimoda M."/>
            <person name="Kobayashi T."/>
            <person name="Uehara T."/>
        </authorList>
    </citation>
    <scope>NUCLEOTIDE SEQUENCE [LARGE SCALE GENOMIC DNA]</scope>
    <source>
        <strain evidence="2 3">Japan</strain>
    </source>
</reference>
<proteinExistence type="predicted"/>
<organism evidence="2 3">
    <name type="scientific">Nesidiocoris tenuis</name>
    <dbReference type="NCBI Taxonomy" id="355587"/>
    <lineage>
        <taxon>Eukaryota</taxon>
        <taxon>Metazoa</taxon>
        <taxon>Ecdysozoa</taxon>
        <taxon>Arthropoda</taxon>
        <taxon>Hexapoda</taxon>
        <taxon>Insecta</taxon>
        <taxon>Pterygota</taxon>
        <taxon>Neoptera</taxon>
        <taxon>Paraneoptera</taxon>
        <taxon>Hemiptera</taxon>
        <taxon>Heteroptera</taxon>
        <taxon>Panheteroptera</taxon>
        <taxon>Cimicomorpha</taxon>
        <taxon>Miridae</taxon>
        <taxon>Dicyphina</taxon>
        <taxon>Nesidiocoris</taxon>
    </lineage>
</organism>